<evidence type="ECO:0000259" key="5">
    <source>
        <dbReference type="PROSITE" id="PS50871"/>
    </source>
</evidence>
<dbReference type="AlphaFoldDB" id="A0AAE1A2C0"/>
<dbReference type="InterPro" id="IPR050822">
    <property type="entry name" value="Cerebellin_Synaptic_Org"/>
</dbReference>
<evidence type="ECO:0000313" key="6">
    <source>
        <dbReference type="EMBL" id="KAK3779800.1"/>
    </source>
</evidence>
<keyword evidence="4" id="KW-0472">Membrane</keyword>
<evidence type="ECO:0000313" key="7">
    <source>
        <dbReference type="Proteomes" id="UP001283361"/>
    </source>
</evidence>
<dbReference type="Proteomes" id="UP001283361">
    <property type="component" value="Unassembled WGS sequence"/>
</dbReference>
<keyword evidence="3" id="KW-0732">Signal</keyword>
<accession>A0AAE1A2C0</accession>
<sequence length="192" mass="21383">MNSSLIPKVGVTPSFWIWLRTIECASNPTPKATFTVLSRISTEPFRVIASVLDPRHLLGSFHLQTSLSPKQTTERRSTSPTMKSVYFICLMFNLLFLATGVFSDQVTAFSAGLTQPRSLEAHQNVVFDHVYVNTGGGYNSGTGVFTCPTAGLYMFQINALTKIDHSMWLKLYHNNNYICSVWGRTSSEYVPG</sequence>
<keyword evidence="2" id="KW-0964">Secreted</keyword>
<dbReference type="PANTHER" id="PTHR22923:SF102">
    <property type="entry name" value="CEREBELLIN 13-RELATED"/>
    <property type="match status" value="1"/>
</dbReference>
<evidence type="ECO:0000256" key="2">
    <source>
        <dbReference type="ARBA" id="ARBA00022525"/>
    </source>
</evidence>
<feature type="non-terminal residue" evidence="6">
    <location>
        <position position="1"/>
    </location>
</feature>
<evidence type="ECO:0000256" key="3">
    <source>
        <dbReference type="ARBA" id="ARBA00022729"/>
    </source>
</evidence>
<proteinExistence type="predicted"/>
<dbReference type="Pfam" id="PF00386">
    <property type="entry name" value="C1q"/>
    <property type="match status" value="1"/>
</dbReference>
<dbReference type="PANTHER" id="PTHR22923">
    <property type="entry name" value="CEREBELLIN-RELATED"/>
    <property type="match status" value="1"/>
</dbReference>
<evidence type="ECO:0000256" key="1">
    <source>
        <dbReference type="ARBA" id="ARBA00004613"/>
    </source>
</evidence>
<dbReference type="GO" id="GO:0005576">
    <property type="term" value="C:extracellular region"/>
    <property type="evidence" value="ECO:0007669"/>
    <property type="project" value="UniProtKB-SubCell"/>
</dbReference>
<dbReference type="SMART" id="SM00110">
    <property type="entry name" value="C1Q"/>
    <property type="match status" value="1"/>
</dbReference>
<evidence type="ECO:0000256" key="4">
    <source>
        <dbReference type="SAM" id="Phobius"/>
    </source>
</evidence>
<comment type="subcellular location">
    <subcellularLocation>
        <location evidence="1">Secreted</location>
    </subcellularLocation>
</comment>
<dbReference type="InterPro" id="IPR001073">
    <property type="entry name" value="C1q_dom"/>
</dbReference>
<protein>
    <recommendedName>
        <fullName evidence="5">C1q domain-containing protein</fullName>
    </recommendedName>
</protein>
<dbReference type="SUPFAM" id="SSF49842">
    <property type="entry name" value="TNF-like"/>
    <property type="match status" value="1"/>
</dbReference>
<comment type="caution">
    <text evidence="6">The sequence shown here is derived from an EMBL/GenBank/DDBJ whole genome shotgun (WGS) entry which is preliminary data.</text>
</comment>
<keyword evidence="7" id="KW-1185">Reference proteome</keyword>
<feature type="domain" description="C1q" evidence="5">
    <location>
        <begin position="102"/>
        <end position="192"/>
    </location>
</feature>
<dbReference type="EMBL" id="JAWDGP010002809">
    <property type="protein sequence ID" value="KAK3779800.1"/>
    <property type="molecule type" value="Genomic_DNA"/>
</dbReference>
<feature type="transmembrane region" description="Helical" evidence="4">
    <location>
        <begin position="85"/>
        <end position="103"/>
    </location>
</feature>
<keyword evidence="4" id="KW-1133">Transmembrane helix</keyword>
<dbReference type="InterPro" id="IPR008983">
    <property type="entry name" value="Tumour_necrosis_fac-like_dom"/>
</dbReference>
<organism evidence="6 7">
    <name type="scientific">Elysia crispata</name>
    <name type="common">lettuce slug</name>
    <dbReference type="NCBI Taxonomy" id="231223"/>
    <lineage>
        <taxon>Eukaryota</taxon>
        <taxon>Metazoa</taxon>
        <taxon>Spiralia</taxon>
        <taxon>Lophotrochozoa</taxon>
        <taxon>Mollusca</taxon>
        <taxon>Gastropoda</taxon>
        <taxon>Heterobranchia</taxon>
        <taxon>Euthyneura</taxon>
        <taxon>Panpulmonata</taxon>
        <taxon>Sacoglossa</taxon>
        <taxon>Placobranchoidea</taxon>
        <taxon>Plakobranchidae</taxon>
        <taxon>Elysia</taxon>
    </lineage>
</organism>
<name>A0AAE1A2C0_9GAST</name>
<gene>
    <name evidence="6" type="ORF">RRG08_021182</name>
</gene>
<keyword evidence="4" id="KW-0812">Transmembrane</keyword>
<dbReference type="Gene3D" id="2.60.120.40">
    <property type="match status" value="1"/>
</dbReference>
<dbReference type="PROSITE" id="PS50871">
    <property type="entry name" value="C1Q"/>
    <property type="match status" value="1"/>
</dbReference>
<reference evidence="6" key="1">
    <citation type="journal article" date="2023" name="G3 (Bethesda)">
        <title>A reference genome for the long-term kleptoplast-retaining sea slug Elysia crispata morphotype clarki.</title>
        <authorList>
            <person name="Eastman K.E."/>
            <person name="Pendleton A.L."/>
            <person name="Shaikh M.A."/>
            <person name="Suttiyut T."/>
            <person name="Ogas R."/>
            <person name="Tomko P."/>
            <person name="Gavelis G."/>
            <person name="Widhalm J.R."/>
            <person name="Wisecaver J.H."/>
        </authorList>
    </citation>
    <scope>NUCLEOTIDE SEQUENCE</scope>
    <source>
        <strain evidence="6">ECLA1</strain>
    </source>
</reference>